<dbReference type="RefSeq" id="WP_221675433.1">
    <property type="nucleotide sequence ID" value="NZ_JARPYF010000005.1"/>
</dbReference>
<proteinExistence type="predicted"/>
<name>A0ABU3F003_9ENTE</name>
<accession>A0ABU3F003</accession>
<organism evidence="1 2">
    <name type="scientific">Enterococcus hulanensis</name>
    <dbReference type="NCBI Taxonomy" id="2559929"/>
    <lineage>
        <taxon>Bacteria</taxon>
        <taxon>Bacillati</taxon>
        <taxon>Bacillota</taxon>
        <taxon>Bacilli</taxon>
        <taxon>Lactobacillales</taxon>
        <taxon>Enterococcaceae</taxon>
        <taxon>Enterococcus</taxon>
    </lineage>
</organism>
<gene>
    <name evidence="1" type="ORF">P7D85_10615</name>
</gene>
<evidence type="ECO:0000313" key="1">
    <source>
        <dbReference type="EMBL" id="MDT2600227.1"/>
    </source>
</evidence>
<evidence type="ECO:0000313" key="2">
    <source>
        <dbReference type="Proteomes" id="UP001252875"/>
    </source>
</evidence>
<dbReference type="Proteomes" id="UP001252875">
    <property type="component" value="Unassembled WGS sequence"/>
</dbReference>
<dbReference type="EMBL" id="JARPYI010000005">
    <property type="protein sequence ID" value="MDT2600227.1"/>
    <property type="molecule type" value="Genomic_DNA"/>
</dbReference>
<comment type="caution">
    <text evidence="1">The sequence shown here is derived from an EMBL/GenBank/DDBJ whole genome shotgun (WGS) entry which is preliminary data.</text>
</comment>
<sequence length="123" mass="14489">MLDVTGAIKNLTWTTEHHFLHIKNQHDFIRIWAIQFELAYTDFRVIQLALQLDSQIEFLKRFTKAYDAVYQYEYAFAKGGLDGFNQQFGNQIDSYDEAQQNLLAILDELMQQQPKPTKENDLI</sequence>
<reference evidence="1 2" key="1">
    <citation type="submission" date="2023-03" db="EMBL/GenBank/DDBJ databases">
        <authorList>
            <person name="Shen W."/>
            <person name="Cai J."/>
        </authorList>
    </citation>
    <scope>NUCLEOTIDE SEQUENCE [LARGE SCALE GENOMIC DNA]</scope>
    <source>
        <strain evidence="1 2">D6-4</strain>
    </source>
</reference>
<keyword evidence="2" id="KW-1185">Reference proteome</keyword>
<protein>
    <submittedName>
        <fullName evidence="1">Uncharacterized protein</fullName>
    </submittedName>
</protein>